<evidence type="ECO:0000313" key="3">
    <source>
        <dbReference type="Proteomes" id="UP000248146"/>
    </source>
</evidence>
<proteinExistence type="predicted"/>
<gene>
    <name evidence="2" type="ORF">DMO17_05560</name>
</gene>
<organism evidence="2 3">
    <name type="scientific">Aquipseudomonas alcaligenes</name>
    <name type="common">Pseudomonas alcaligenes</name>
    <dbReference type="NCBI Taxonomy" id="43263"/>
    <lineage>
        <taxon>Bacteria</taxon>
        <taxon>Pseudomonadati</taxon>
        <taxon>Pseudomonadota</taxon>
        <taxon>Gammaproteobacteria</taxon>
        <taxon>Pseudomonadales</taxon>
        <taxon>Pseudomonadaceae</taxon>
        <taxon>Aquipseudomonas</taxon>
    </lineage>
</organism>
<evidence type="ECO:0000313" key="2">
    <source>
        <dbReference type="EMBL" id="PYC27210.1"/>
    </source>
</evidence>
<name>A0A2V4LQW5_AQUAC</name>
<reference evidence="2 3" key="1">
    <citation type="submission" date="2018-06" db="EMBL/GenBank/DDBJ databases">
        <title>Pseudomonas diversity within urban Lake Michigan freshwaters.</title>
        <authorList>
            <person name="Batrich M."/>
            <person name="Hatzopoulos T."/>
            <person name="Putonti C."/>
        </authorList>
    </citation>
    <scope>NUCLEOTIDE SEQUENCE [LARGE SCALE GENOMIC DNA]</scope>
    <source>
        <strain evidence="2 3">MB-090714</strain>
    </source>
</reference>
<evidence type="ECO:0000256" key="1">
    <source>
        <dbReference type="SAM" id="Phobius"/>
    </source>
</evidence>
<dbReference type="Proteomes" id="UP000248146">
    <property type="component" value="Unassembled WGS sequence"/>
</dbReference>
<sequence>MSLQYLWNLFSNHPAQVVNGLALFLALAGAWLLLATRIREQRAVARLAAASDLADDAASWLDEPTLRINRFFFRFGGVSLAAALALSFYSTGL</sequence>
<keyword evidence="1" id="KW-1133">Transmembrane helix</keyword>
<feature type="transmembrane region" description="Helical" evidence="1">
    <location>
        <begin position="71"/>
        <end position="90"/>
    </location>
</feature>
<dbReference type="EMBL" id="QJRX01000003">
    <property type="protein sequence ID" value="PYC27210.1"/>
    <property type="molecule type" value="Genomic_DNA"/>
</dbReference>
<dbReference type="AlphaFoldDB" id="A0A2V4LQW5"/>
<comment type="caution">
    <text evidence="2">The sequence shown here is derived from an EMBL/GenBank/DDBJ whole genome shotgun (WGS) entry which is preliminary data.</text>
</comment>
<dbReference type="RefSeq" id="WP_110681511.1">
    <property type="nucleotide sequence ID" value="NZ_CP154874.1"/>
</dbReference>
<protein>
    <submittedName>
        <fullName evidence="2">Uncharacterized protein</fullName>
    </submittedName>
</protein>
<keyword evidence="1" id="KW-0812">Transmembrane</keyword>
<keyword evidence="1" id="KW-0472">Membrane</keyword>
<accession>A0A2V4LQW5</accession>
<feature type="transmembrane region" description="Helical" evidence="1">
    <location>
        <begin position="20"/>
        <end position="38"/>
    </location>
</feature>